<evidence type="ECO:0000256" key="6">
    <source>
        <dbReference type="ARBA" id="ARBA00022833"/>
    </source>
</evidence>
<evidence type="ECO:0000313" key="12">
    <source>
        <dbReference type="EMBL" id="EFX00669.1"/>
    </source>
</evidence>
<dbReference type="PRINTS" id="PR00786">
    <property type="entry name" value="NEPRILYSIN"/>
</dbReference>
<dbReference type="GeneID" id="25981241"/>
<feature type="domain" description="Peptidase M13 N-terminal" evidence="11">
    <location>
        <begin position="114"/>
        <end position="512"/>
    </location>
</feature>
<evidence type="ECO:0000256" key="7">
    <source>
        <dbReference type="ARBA" id="ARBA00023049"/>
    </source>
</evidence>
<evidence type="ECO:0000256" key="4">
    <source>
        <dbReference type="ARBA" id="ARBA00022723"/>
    </source>
</evidence>
<name>F0XPC9_GROCL</name>
<keyword evidence="6" id="KW-0862">Zinc</keyword>
<dbReference type="PROSITE" id="PS51885">
    <property type="entry name" value="NEPRILYSIN"/>
    <property type="match status" value="1"/>
</dbReference>
<dbReference type="eggNOG" id="KOG3624">
    <property type="taxonomic scope" value="Eukaryota"/>
</dbReference>
<evidence type="ECO:0000256" key="3">
    <source>
        <dbReference type="ARBA" id="ARBA00022670"/>
    </source>
</evidence>
<dbReference type="OrthoDB" id="6475849at2759"/>
<keyword evidence="4" id="KW-0479">Metal-binding</keyword>
<evidence type="ECO:0000313" key="13">
    <source>
        <dbReference type="Proteomes" id="UP000007796"/>
    </source>
</evidence>
<comment type="similarity">
    <text evidence="2">Belongs to the peptidase M13 family.</text>
</comment>
<keyword evidence="9" id="KW-0812">Transmembrane</keyword>
<gene>
    <name evidence="12" type="ORF">CMQ_7671</name>
</gene>
<dbReference type="AlphaFoldDB" id="F0XPC9"/>
<dbReference type="Pfam" id="PF05649">
    <property type="entry name" value="Peptidase_M13_N"/>
    <property type="match status" value="1"/>
</dbReference>
<dbReference type="GO" id="GO:0016485">
    <property type="term" value="P:protein processing"/>
    <property type="evidence" value="ECO:0007669"/>
    <property type="project" value="TreeGrafter"/>
</dbReference>
<dbReference type="Gene3D" id="3.40.390.10">
    <property type="entry name" value="Collagenase (Catalytic Domain)"/>
    <property type="match status" value="1"/>
</dbReference>
<proteinExistence type="inferred from homology"/>
<dbReference type="GO" id="GO:0005886">
    <property type="term" value="C:plasma membrane"/>
    <property type="evidence" value="ECO:0007669"/>
    <property type="project" value="TreeGrafter"/>
</dbReference>
<evidence type="ECO:0000259" key="10">
    <source>
        <dbReference type="Pfam" id="PF01431"/>
    </source>
</evidence>
<dbReference type="InParanoid" id="F0XPC9"/>
<evidence type="ECO:0000256" key="1">
    <source>
        <dbReference type="ARBA" id="ARBA00001947"/>
    </source>
</evidence>
<organism evidence="13">
    <name type="scientific">Grosmannia clavigera (strain kw1407 / UAMH 11150)</name>
    <name type="common">Blue stain fungus</name>
    <name type="synonym">Graphiocladiella clavigera</name>
    <dbReference type="NCBI Taxonomy" id="655863"/>
    <lineage>
        <taxon>Eukaryota</taxon>
        <taxon>Fungi</taxon>
        <taxon>Dikarya</taxon>
        <taxon>Ascomycota</taxon>
        <taxon>Pezizomycotina</taxon>
        <taxon>Sordariomycetes</taxon>
        <taxon>Sordariomycetidae</taxon>
        <taxon>Ophiostomatales</taxon>
        <taxon>Ophiostomataceae</taxon>
        <taxon>Leptographium</taxon>
    </lineage>
</organism>
<dbReference type="InterPro" id="IPR024079">
    <property type="entry name" value="MetalloPept_cat_dom_sf"/>
</dbReference>
<dbReference type="Proteomes" id="UP000007796">
    <property type="component" value="Unassembled WGS sequence"/>
</dbReference>
<keyword evidence="9" id="KW-1133">Transmembrane helix</keyword>
<dbReference type="RefSeq" id="XP_014170151.1">
    <property type="nucleotide sequence ID" value="XM_014314676.1"/>
</dbReference>
<sequence length="779" mass="84560">MASSSGADAGGPSRQNDGTETSPLLGHPDEAAVPETGAAQKLNQTYDILKKYLSAIGIFRILAVFLIVGVVLTAALWPRTIPGSGVALCLTPACIHAASEYLQNLSPNYTNIDPCTDFEEFVCGGWHESHDMRADQGMIDALGLIDDRVTSTIRHILEGDYPGSSSHSAFSPLNLAASTRSADEQNFDAMKEAYDACMDTEAIAKVGISPILKLIDDVAATFSSDGDYSGAMLYLQKVGVGAFFNFGVSEDEKEPETQTISVSPMVSVGLPSKSHFKDKQIVAKYQEAMAKVLGALNPKVATIGAGTEAAAALVKLESRLVAAAPEPQDMFDVTKTYNMMSVGATAKLVPQFGLKGMLKALVPKDYALNTTITAFPDILANVSRIVADTPAEVVHNFFYWRLITSFSGAVLGPEIQPLLQFQNVLQGKDANAEPERWRTCVRSVGSSVGWVLSRFYVEVAFSAAAKEFGNQIISDIKAAYLRNFAGLSWMDDEVKTVAAEKVHNIDQKVGYPSASPNIMDAAELQAYYATLKISGSHFGNVVSARRFDGREEWSALGRATDMQRWGMTAATVNAYYNPPHNEIVFPAAIMQFPLFGVDLPSYVSYGAFGAVAGHELSHAFDNNGRHYDLHGRYSNWWTNGTIAAFQARAQCLVEEFSNFTVEGKDGPVHINGEQTLGENIADSGGLTAAWSAWHARRSTTKAGLELSLPGLEHFTHEQLFYVSFGNAWCSKWRPAMLTNRVVTDEHSPDAVRIKGTVANSRGFREAFQCPVKEPTCELW</sequence>
<evidence type="ECO:0000259" key="11">
    <source>
        <dbReference type="Pfam" id="PF05649"/>
    </source>
</evidence>
<dbReference type="InterPro" id="IPR000718">
    <property type="entry name" value="Peptidase_M13"/>
</dbReference>
<feature type="transmembrane region" description="Helical" evidence="9">
    <location>
        <begin position="52"/>
        <end position="77"/>
    </location>
</feature>
<keyword evidence="13" id="KW-1185">Reference proteome</keyword>
<evidence type="ECO:0000256" key="2">
    <source>
        <dbReference type="ARBA" id="ARBA00007357"/>
    </source>
</evidence>
<keyword evidence="7" id="KW-0482">Metalloprotease</keyword>
<dbReference type="STRING" id="655863.F0XPC9"/>
<feature type="domain" description="Peptidase M13 C-terminal" evidence="10">
    <location>
        <begin position="573"/>
        <end position="773"/>
    </location>
</feature>
<dbReference type="CDD" id="cd08662">
    <property type="entry name" value="M13"/>
    <property type="match status" value="1"/>
</dbReference>
<dbReference type="GO" id="GO:0004222">
    <property type="term" value="F:metalloendopeptidase activity"/>
    <property type="evidence" value="ECO:0007669"/>
    <property type="project" value="InterPro"/>
</dbReference>
<evidence type="ECO:0000256" key="5">
    <source>
        <dbReference type="ARBA" id="ARBA00022801"/>
    </source>
</evidence>
<evidence type="ECO:0000256" key="8">
    <source>
        <dbReference type="SAM" id="MobiDB-lite"/>
    </source>
</evidence>
<reference evidence="12 13" key="1">
    <citation type="journal article" date="2011" name="Proc. Natl. Acad. Sci. U.S.A.">
        <title>Genome and transcriptome analyses of the mountain pine beetle-fungal symbiont Grosmannia clavigera, a lodgepole pine pathogen.</title>
        <authorList>
            <person name="DiGuistini S."/>
            <person name="Wang Y."/>
            <person name="Liao N.Y."/>
            <person name="Taylor G."/>
            <person name="Tanguay P."/>
            <person name="Feau N."/>
            <person name="Henrissat B."/>
            <person name="Chan S.K."/>
            <person name="Hesse-Orce U."/>
            <person name="Alamouti S.M."/>
            <person name="Tsui C.K.M."/>
            <person name="Docking R.T."/>
            <person name="Levasseur A."/>
            <person name="Haridas S."/>
            <person name="Robertson G."/>
            <person name="Birol I."/>
            <person name="Holt R.A."/>
            <person name="Marra M.A."/>
            <person name="Hamelin R.C."/>
            <person name="Hirst M."/>
            <person name="Jones S.J.M."/>
            <person name="Bohlmann J."/>
            <person name="Breuil C."/>
        </authorList>
    </citation>
    <scope>NUCLEOTIDE SEQUENCE [LARGE SCALE GENOMIC DNA]</scope>
    <source>
        <strain evidence="13">kw1407 / UAMH 11150</strain>
    </source>
</reference>
<dbReference type="HOGENOM" id="CLU_006187_4_3_1"/>
<evidence type="ECO:0000256" key="9">
    <source>
        <dbReference type="SAM" id="Phobius"/>
    </source>
</evidence>
<dbReference type="GO" id="GO:0046872">
    <property type="term" value="F:metal ion binding"/>
    <property type="evidence" value="ECO:0007669"/>
    <property type="project" value="UniProtKB-KW"/>
</dbReference>
<dbReference type="Pfam" id="PF01431">
    <property type="entry name" value="Peptidase_M13"/>
    <property type="match status" value="1"/>
</dbReference>
<keyword evidence="5" id="KW-0378">Hydrolase</keyword>
<feature type="compositionally biased region" description="Low complexity" evidence="8">
    <location>
        <begin position="1"/>
        <end position="11"/>
    </location>
</feature>
<dbReference type="PANTHER" id="PTHR11733">
    <property type="entry name" value="ZINC METALLOPROTEASE FAMILY M13 NEPRILYSIN-RELATED"/>
    <property type="match status" value="1"/>
</dbReference>
<dbReference type="InterPro" id="IPR008753">
    <property type="entry name" value="Peptidase_M13_N"/>
</dbReference>
<comment type="cofactor">
    <cofactor evidence="1">
        <name>Zn(2+)</name>
        <dbReference type="ChEBI" id="CHEBI:29105"/>
    </cofactor>
</comment>
<dbReference type="InterPro" id="IPR042089">
    <property type="entry name" value="Peptidase_M13_dom_2"/>
</dbReference>
<feature type="compositionally biased region" description="Polar residues" evidence="8">
    <location>
        <begin position="13"/>
        <end position="22"/>
    </location>
</feature>
<feature type="region of interest" description="Disordered" evidence="8">
    <location>
        <begin position="1"/>
        <end position="30"/>
    </location>
</feature>
<keyword evidence="3" id="KW-0645">Protease</keyword>
<dbReference type="PANTHER" id="PTHR11733:SF167">
    <property type="entry name" value="FI17812P1-RELATED"/>
    <property type="match status" value="1"/>
</dbReference>
<dbReference type="Gene3D" id="1.10.1380.10">
    <property type="entry name" value="Neutral endopeptidase , domain2"/>
    <property type="match status" value="1"/>
</dbReference>
<accession>F0XPC9</accession>
<dbReference type="InterPro" id="IPR018497">
    <property type="entry name" value="Peptidase_M13_C"/>
</dbReference>
<keyword evidence="9" id="KW-0472">Membrane</keyword>
<protein>
    <submittedName>
        <fullName evidence="12">Endothelin-converting enzyme</fullName>
    </submittedName>
</protein>
<dbReference type="EMBL" id="GL629801">
    <property type="protein sequence ID" value="EFX00669.1"/>
    <property type="molecule type" value="Genomic_DNA"/>
</dbReference>
<dbReference type="SUPFAM" id="SSF55486">
    <property type="entry name" value="Metalloproteases ('zincins'), catalytic domain"/>
    <property type="match status" value="1"/>
</dbReference>